<evidence type="ECO:0000313" key="1">
    <source>
        <dbReference type="EMBL" id="KAJ4924809.1"/>
    </source>
</evidence>
<comment type="caution">
    <text evidence="1">The sequence shown here is derived from an EMBL/GenBank/DDBJ whole genome shotgun (WGS) entry which is preliminary data.</text>
</comment>
<accession>A0AAD6F7S0</accession>
<evidence type="ECO:0000313" key="2">
    <source>
        <dbReference type="Proteomes" id="UP001219934"/>
    </source>
</evidence>
<feature type="non-terminal residue" evidence="1">
    <location>
        <position position="1"/>
    </location>
</feature>
<organism evidence="1 2">
    <name type="scientific">Pogonophryne albipinna</name>
    <dbReference type="NCBI Taxonomy" id="1090488"/>
    <lineage>
        <taxon>Eukaryota</taxon>
        <taxon>Metazoa</taxon>
        <taxon>Chordata</taxon>
        <taxon>Craniata</taxon>
        <taxon>Vertebrata</taxon>
        <taxon>Euteleostomi</taxon>
        <taxon>Actinopterygii</taxon>
        <taxon>Neopterygii</taxon>
        <taxon>Teleostei</taxon>
        <taxon>Neoteleostei</taxon>
        <taxon>Acanthomorphata</taxon>
        <taxon>Eupercaria</taxon>
        <taxon>Perciformes</taxon>
        <taxon>Notothenioidei</taxon>
        <taxon>Pogonophryne</taxon>
    </lineage>
</organism>
<gene>
    <name evidence="1" type="ORF">JOQ06_003759</name>
</gene>
<sequence>IPYLPLPSQYHLSFPEEEFSPTMMPAERWCTLLLCDVMQKGHTLRAHPQGRHTYESPSVELQQSATWPLHKNCSSEPRGSLSASEFSLSASVQLAGLRWLLQDGAELAEHMKSNPSGDGSPAKYLTSSQIEKWRWSTVGCRSWASNQPPLHLCMSML</sequence>
<dbReference type="EMBL" id="JAPTMU010000022">
    <property type="protein sequence ID" value="KAJ4924809.1"/>
    <property type="molecule type" value="Genomic_DNA"/>
</dbReference>
<reference evidence="1" key="1">
    <citation type="submission" date="2022-11" db="EMBL/GenBank/DDBJ databases">
        <title>Chromosome-level genome of Pogonophryne albipinna.</title>
        <authorList>
            <person name="Jo E."/>
        </authorList>
    </citation>
    <scope>NUCLEOTIDE SEQUENCE</scope>
    <source>
        <strain evidence="1">SGF0006</strain>
        <tissue evidence="1">Muscle</tissue>
    </source>
</reference>
<proteinExistence type="predicted"/>
<name>A0AAD6F7S0_9TELE</name>
<protein>
    <submittedName>
        <fullName evidence="1">Uncharacterized protein</fullName>
    </submittedName>
</protein>
<dbReference type="Proteomes" id="UP001219934">
    <property type="component" value="Unassembled WGS sequence"/>
</dbReference>
<keyword evidence="2" id="KW-1185">Reference proteome</keyword>
<dbReference type="AlphaFoldDB" id="A0AAD6F7S0"/>
<feature type="non-terminal residue" evidence="1">
    <location>
        <position position="157"/>
    </location>
</feature>